<dbReference type="GO" id="GO:0097037">
    <property type="term" value="P:heme export"/>
    <property type="evidence" value="ECO:0007669"/>
    <property type="project" value="TreeGrafter"/>
</dbReference>
<feature type="transmembrane region" description="Helical" evidence="6">
    <location>
        <begin position="298"/>
        <end position="320"/>
    </location>
</feature>
<dbReference type="InterPro" id="IPR011701">
    <property type="entry name" value="MFS"/>
</dbReference>
<dbReference type="InterPro" id="IPR036259">
    <property type="entry name" value="MFS_trans_sf"/>
</dbReference>
<dbReference type="EMBL" id="CAXIEN010000006">
    <property type="protein sequence ID" value="CAL1262765.1"/>
    <property type="molecule type" value="Genomic_DNA"/>
</dbReference>
<proteinExistence type="predicted"/>
<evidence type="ECO:0000313" key="9">
    <source>
        <dbReference type="Proteomes" id="UP001497382"/>
    </source>
</evidence>
<feature type="transmembrane region" description="Helical" evidence="6">
    <location>
        <begin position="106"/>
        <end position="123"/>
    </location>
</feature>
<feature type="transmembrane region" description="Helical" evidence="6">
    <location>
        <begin position="354"/>
        <end position="375"/>
    </location>
</feature>
<evidence type="ECO:0000256" key="5">
    <source>
        <dbReference type="SAM" id="MobiDB-lite"/>
    </source>
</evidence>
<dbReference type="Pfam" id="PF07690">
    <property type="entry name" value="MFS_1"/>
    <property type="match status" value="1"/>
</dbReference>
<dbReference type="InterPro" id="IPR049680">
    <property type="entry name" value="FLVCR1-2_SLC49-like"/>
</dbReference>
<dbReference type="InterPro" id="IPR020846">
    <property type="entry name" value="MFS_dom"/>
</dbReference>
<feature type="transmembrane region" description="Helical" evidence="6">
    <location>
        <begin position="329"/>
        <end position="348"/>
    </location>
</feature>
<dbReference type="PANTHER" id="PTHR10924:SF4">
    <property type="entry name" value="GH15861P"/>
    <property type="match status" value="1"/>
</dbReference>
<feature type="transmembrane region" description="Helical" evidence="6">
    <location>
        <begin position="207"/>
        <end position="226"/>
    </location>
</feature>
<evidence type="ECO:0000256" key="4">
    <source>
        <dbReference type="ARBA" id="ARBA00023136"/>
    </source>
</evidence>
<evidence type="ECO:0000256" key="3">
    <source>
        <dbReference type="ARBA" id="ARBA00022989"/>
    </source>
</evidence>
<feature type="compositionally biased region" description="Polar residues" evidence="5">
    <location>
        <begin position="1"/>
        <end position="12"/>
    </location>
</feature>
<dbReference type="PROSITE" id="PS50850">
    <property type="entry name" value="MFS"/>
    <property type="match status" value="1"/>
</dbReference>
<feature type="transmembrane region" description="Helical" evidence="6">
    <location>
        <begin position="78"/>
        <end position="99"/>
    </location>
</feature>
<dbReference type="Proteomes" id="UP001497382">
    <property type="component" value="Unassembled WGS sequence"/>
</dbReference>
<evidence type="ECO:0000313" key="8">
    <source>
        <dbReference type="EMBL" id="CAL1262765.1"/>
    </source>
</evidence>
<reference evidence="8 9" key="1">
    <citation type="submission" date="2024-04" db="EMBL/GenBank/DDBJ databases">
        <authorList>
            <person name="Rising A."/>
            <person name="Reimegard J."/>
            <person name="Sonavane S."/>
            <person name="Akerstrom W."/>
            <person name="Nylinder S."/>
            <person name="Hedman E."/>
            <person name="Kallberg Y."/>
        </authorList>
    </citation>
    <scope>NUCLEOTIDE SEQUENCE [LARGE SCALE GENOMIC DNA]</scope>
</reference>
<feature type="domain" description="Major facilitator superfamily (MFS) profile" evidence="7">
    <location>
        <begin position="40"/>
        <end position="401"/>
    </location>
</feature>
<feature type="transmembrane region" description="Helical" evidence="6">
    <location>
        <begin position="167"/>
        <end position="187"/>
    </location>
</feature>
<dbReference type="PANTHER" id="PTHR10924">
    <property type="entry name" value="MAJOR FACILITATOR SUPERFAMILY PROTEIN-RELATED"/>
    <property type="match status" value="1"/>
</dbReference>
<evidence type="ECO:0000256" key="2">
    <source>
        <dbReference type="ARBA" id="ARBA00022692"/>
    </source>
</evidence>
<dbReference type="AlphaFoldDB" id="A0AAV1YWM2"/>
<evidence type="ECO:0000256" key="6">
    <source>
        <dbReference type="SAM" id="Phobius"/>
    </source>
</evidence>
<dbReference type="GO" id="GO:0020037">
    <property type="term" value="F:heme binding"/>
    <property type="evidence" value="ECO:0007669"/>
    <property type="project" value="TreeGrafter"/>
</dbReference>
<evidence type="ECO:0000256" key="1">
    <source>
        <dbReference type="ARBA" id="ARBA00004141"/>
    </source>
</evidence>
<gene>
    <name evidence="8" type="ORF">LARSCL_LOCUS1186</name>
</gene>
<protein>
    <recommendedName>
        <fullName evidence="7">Major facilitator superfamily (MFS) profile domain-containing protein</fullName>
    </recommendedName>
</protein>
<feature type="transmembrane region" description="Helical" evidence="6">
    <location>
        <begin position="38"/>
        <end position="58"/>
    </location>
</feature>
<keyword evidence="2 6" id="KW-0812">Transmembrane</keyword>
<comment type="subcellular location">
    <subcellularLocation>
        <location evidence="1">Membrane</location>
        <topology evidence="1">Multi-pass membrane protein</topology>
    </subcellularLocation>
</comment>
<accession>A0AAV1YWM2</accession>
<keyword evidence="4 6" id="KW-0472">Membrane</keyword>
<dbReference type="SUPFAM" id="SSF103473">
    <property type="entry name" value="MFS general substrate transporter"/>
    <property type="match status" value="1"/>
</dbReference>
<evidence type="ECO:0000259" key="7">
    <source>
        <dbReference type="PROSITE" id="PS50850"/>
    </source>
</evidence>
<sequence length="401" mass="44686">MSNPSMVTLTESENSEKSTSPVFSSSRVVSIRVYKRRLWILFIFSFLSLLCGMLFSLYPSVANVTICYYNVSENAVNWTSLLHMVVYIIFVFPVTWLINYVGLRKAVLLAAIINTLSCAIQFATLNSGAFAYVMVSMFFASISNTIVLGLPPFVASTWFPKKELSRACAVGVSGNMLGIAIGFVYSPLLMSDDCSNIPLITDGKRNIAYSLTGINLFVLVLLLISFQNAPGHPPSLTEAHRSRTMQEPYKSVILRLILNWDFFLISMVYGIVIGLYYSYSTSLNDLLVRFFPNKNVDIGWLGLLLTVSGLVGSIVSGYILDYTGRFKETFWGICILSFLTSIISSWLLHLKLIWVEYITIILFGFFLVSMFPVGLEYGIEVAYPESEIVITGLMNGSTMVA</sequence>
<feature type="transmembrane region" description="Helical" evidence="6">
    <location>
        <begin position="252"/>
        <end position="278"/>
    </location>
</feature>
<organism evidence="8 9">
    <name type="scientific">Larinioides sclopetarius</name>
    <dbReference type="NCBI Taxonomy" id="280406"/>
    <lineage>
        <taxon>Eukaryota</taxon>
        <taxon>Metazoa</taxon>
        <taxon>Ecdysozoa</taxon>
        <taxon>Arthropoda</taxon>
        <taxon>Chelicerata</taxon>
        <taxon>Arachnida</taxon>
        <taxon>Araneae</taxon>
        <taxon>Araneomorphae</taxon>
        <taxon>Entelegynae</taxon>
        <taxon>Araneoidea</taxon>
        <taxon>Araneidae</taxon>
        <taxon>Larinioides</taxon>
    </lineage>
</organism>
<dbReference type="GO" id="GO:0016020">
    <property type="term" value="C:membrane"/>
    <property type="evidence" value="ECO:0007669"/>
    <property type="project" value="UniProtKB-SubCell"/>
</dbReference>
<name>A0AAV1YWM2_9ARAC</name>
<dbReference type="Gene3D" id="1.20.1250.20">
    <property type="entry name" value="MFS general substrate transporter like domains"/>
    <property type="match status" value="1"/>
</dbReference>
<feature type="transmembrane region" description="Helical" evidence="6">
    <location>
        <begin position="129"/>
        <end position="155"/>
    </location>
</feature>
<comment type="caution">
    <text evidence="8">The sequence shown here is derived from an EMBL/GenBank/DDBJ whole genome shotgun (WGS) entry which is preliminary data.</text>
</comment>
<dbReference type="GO" id="GO:0015232">
    <property type="term" value="F:heme transmembrane transporter activity"/>
    <property type="evidence" value="ECO:0007669"/>
    <property type="project" value="TreeGrafter"/>
</dbReference>
<keyword evidence="9" id="KW-1185">Reference proteome</keyword>
<keyword evidence="3 6" id="KW-1133">Transmembrane helix</keyword>
<feature type="region of interest" description="Disordered" evidence="5">
    <location>
        <begin position="1"/>
        <end position="20"/>
    </location>
</feature>